<evidence type="ECO:0000256" key="1">
    <source>
        <dbReference type="SAM" id="MobiDB-lite"/>
    </source>
</evidence>
<dbReference type="Pfam" id="PF19461">
    <property type="entry name" value="DUF5998"/>
    <property type="match status" value="1"/>
</dbReference>
<keyword evidence="3" id="KW-1185">Reference proteome</keyword>
<dbReference type="STRING" id="156980.SAMN04489745_2010"/>
<accession>A0A1H4PL13</accession>
<gene>
    <name evidence="2" type="ORF">SAMN04489745_2010</name>
</gene>
<feature type="region of interest" description="Disordered" evidence="1">
    <location>
        <begin position="189"/>
        <end position="244"/>
    </location>
</feature>
<evidence type="ECO:0008006" key="4">
    <source>
        <dbReference type="Google" id="ProtNLM"/>
    </source>
</evidence>
<proteinExistence type="predicted"/>
<evidence type="ECO:0000313" key="3">
    <source>
        <dbReference type="Proteomes" id="UP000182652"/>
    </source>
</evidence>
<organism evidence="2 3">
    <name type="scientific">Arthrobacter woluwensis</name>
    <dbReference type="NCBI Taxonomy" id="156980"/>
    <lineage>
        <taxon>Bacteria</taxon>
        <taxon>Bacillati</taxon>
        <taxon>Actinomycetota</taxon>
        <taxon>Actinomycetes</taxon>
        <taxon>Micrococcales</taxon>
        <taxon>Micrococcaceae</taxon>
        <taxon>Arthrobacter</taxon>
    </lineage>
</organism>
<evidence type="ECO:0000313" key="2">
    <source>
        <dbReference type="EMBL" id="SEC08075.1"/>
    </source>
</evidence>
<dbReference type="EMBL" id="FNSN01000003">
    <property type="protein sequence ID" value="SEC08075.1"/>
    <property type="molecule type" value="Genomic_DNA"/>
</dbReference>
<reference evidence="2 3" key="1">
    <citation type="submission" date="2016-10" db="EMBL/GenBank/DDBJ databases">
        <authorList>
            <person name="de Groot N.N."/>
        </authorList>
    </citation>
    <scope>NUCLEOTIDE SEQUENCE [LARGE SCALE GENOMIC DNA]</scope>
    <source>
        <strain evidence="2 3">DSM 10495</strain>
    </source>
</reference>
<protein>
    <recommendedName>
        <fullName evidence="4">Cell wall biosynthesis glycosyltransferase</fullName>
    </recommendedName>
</protein>
<name>A0A1H4PL13_9MICC</name>
<dbReference type="Proteomes" id="UP000182652">
    <property type="component" value="Unassembled WGS sequence"/>
</dbReference>
<dbReference type="AlphaFoldDB" id="A0A1H4PL13"/>
<sequence>MSQPSSASKAHPMSDLRAAVDRAGFYPRLVMDVIQDALDGQVPLQQLVHLETHFDRAEVRRHVTALVLTHDVLVVVHVDDHQLDDKGEQVMAQVSTETVPLHQIRSVVLGFVYAQPQEYSGKEQPRELTLSIAWSGGRRLDLMPATCGDPQCEADHGLNGTSSAEDIVLRVSAEADGPKSLKQARQFAHSLRSASTGQRVGDLPETPTAPALRGEAAPHAPVRKPARGLAALSGRLGSRSSHRQ</sequence>
<feature type="compositionally biased region" description="Low complexity" evidence="1">
    <location>
        <begin position="227"/>
        <end position="244"/>
    </location>
</feature>
<dbReference type="InterPro" id="IPR046040">
    <property type="entry name" value="DUF5998"/>
</dbReference>
<dbReference type="RefSeq" id="WP_074784227.1">
    <property type="nucleotide sequence ID" value="NZ_FNSN01000003.1"/>
</dbReference>